<evidence type="ECO:0000259" key="1">
    <source>
        <dbReference type="Pfam" id="PF06985"/>
    </source>
</evidence>
<evidence type="ECO:0000313" key="3">
    <source>
        <dbReference type="Proteomes" id="UP001498398"/>
    </source>
</evidence>
<proteinExistence type="predicted"/>
<protein>
    <recommendedName>
        <fullName evidence="1">Heterokaryon incompatibility domain-containing protein</fullName>
    </recommendedName>
</protein>
<feature type="domain" description="Heterokaryon incompatibility" evidence="1">
    <location>
        <begin position="42"/>
        <end position="191"/>
    </location>
</feature>
<dbReference type="Proteomes" id="UP001498398">
    <property type="component" value="Unassembled WGS sequence"/>
</dbReference>
<accession>A0ABR1J040</accession>
<name>A0ABR1J040_9AGAR</name>
<dbReference type="InterPro" id="IPR052895">
    <property type="entry name" value="HetReg/Transcr_Mod"/>
</dbReference>
<reference evidence="2 3" key="1">
    <citation type="submission" date="2024-01" db="EMBL/GenBank/DDBJ databases">
        <title>A draft genome for the cacao thread blight pathogen Marasmiellus scandens.</title>
        <authorList>
            <person name="Baruah I.K."/>
            <person name="Leung J."/>
            <person name="Bukari Y."/>
            <person name="Amoako-Attah I."/>
            <person name="Meinhardt L.W."/>
            <person name="Bailey B.A."/>
            <person name="Cohen S.P."/>
        </authorList>
    </citation>
    <scope>NUCLEOTIDE SEQUENCE [LARGE SCALE GENOMIC DNA]</scope>
    <source>
        <strain evidence="2 3">GH-19</strain>
    </source>
</reference>
<keyword evidence="3" id="KW-1185">Reference proteome</keyword>
<evidence type="ECO:0000313" key="2">
    <source>
        <dbReference type="EMBL" id="KAK7446306.1"/>
    </source>
</evidence>
<sequence length="551" mass="61681">MPDVSPTRLFKIDKDAVKKGYDKDTVYGTLIEGEELTKGKKYCAVSHVWGPGASIINIDFQPIPWPVPIESSAEKLLFILDTCAKQGYEYVWLDILCIKQGRGDAKPAADEDQKKEMPRMYSYYRGDAMVFGRQYKDFATRWDVVGNVLKIWDKDREGKESNTRKVVWEGLGAIQDFISDEWFSRVWTLQEAVLPSRLLTSNGATIDFKFCDLIEWTYIALGTQVLNSRSGDAHYPWIHPGAGVVNDKGWWMVSQGFLLTTKDGRARDRKLHPLEALIITRNRNTGHEIDKLRGTYGIIDEQWHVLEENDFKKAWETTVDKYIEREEPDVAPLVTMAVTASTPRTWGAGDSKYMGSVVPRLGNVNRTATLSQGVLSLTVSGVSKIKGAPTRATAYGDGSGELALMISDLRTLKDQHHIDISSALLLLNRAVNHATQKIHNTLEELEEAISPNYNAVSSGLREVFSGWDRWIVVTGQGSSQAAFLAWFPRTDESEKAESVKKRLDGCSLLWSYSGSNEWAVIVEGDPKAFKKVGIAFVNSKHQGPEAKVVVI</sequence>
<dbReference type="InterPro" id="IPR010730">
    <property type="entry name" value="HET"/>
</dbReference>
<organism evidence="2 3">
    <name type="scientific">Marasmiellus scandens</name>
    <dbReference type="NCBI Taxonomy" id="2682957"/>
    <lineage>
        <taxon>Eukaryota</taxon>
        <taxon>Fungi</taxon>
        <taxon>Dikarya</taxon>
        <taxon>Basidiomycota</taxon>
        <taxon>Agaricomycotina</taxon>
        <taxon>Agaricomycetes</taxon>
        <taxon>Agaricomycetidae</taxon>
        <taxon>Agaricales</taxon>
        <taxon>Marasmiineae</taxon>
        <taxon>Omphalotaceae</taxon>
        <taxon>Marasmiellus</taxon>
    </lineage>
</organism>
<dbReference type="PANTHER" id="PTHR24148:SF64">
    <property type="entry name" value="HETEROKARYON INCOMPATIBILITY DOMAIN-CONTAINING PROTEIN"/>
    <property type="match status" value="1"/>
</dbReference>
<dbReference type="PANTHER" id="PTHR24148">
    <property type="entry name" value="ANKYRIN REPEAT DOMAIN-CONTAINING PROTEIN 39 HOMOLOG-RELATED"/>
    <property type="match status" value="1"/>
</dbReference>
<comment type="caution">
    <text evidence="2">The sequence shown here is derived from an EMBL/GenBank/DDBJ whole genome shotgun (WGS) entry which is preliminary data.</text>
</comment>
<dbReference type="Pfam" id="PF06985">
    <property type="entry name" value="HET"/>
    <property type="match status" value="1"/>
</dbReference>
<gene>
    <name evidence="2" type="ORF">VKT23_014512</name>
</gene>
<dbReference type="EMBL" id="JBANRG010000044">
    <property type="protein sequence ID" value="KAK7446306.1"/>
    <property type="molecule type" value="Genomic_DNA"/>
</dbReference>